<dbReference type="HAMAP" id="MF_00049_B">
    <property type="entry name" value="Leu_tRNA_synth_B"/>
    <property type="match status" value="1"/>
</dbReference>
<keyword evidence="3 9" id="KW-0436">Ligase</keyword>
<keyword evidence="2 9" id="KW-0963">Cytoplasm</keyword>
<dbReference type="SUPFAM" id="SSF47323">
    <property type="entry name" value="Anticodon-binding domain of a subclass of class I aminoacyl-tRNA synthetases"/>
    <property type="match status" value="1"/>
</dbReference>
<dbReference type="EC" id="6.1.1.4" evidence="9"/>
<dbReference type="Gene3D" id="3.40.50.620">
    <property type="entry name" value="HUPs"/>
    <property type="match status" value="2"/>
</dbReference>
<dbReference type="InterPro" id="IPR014729">
    <property type="entry name" value="Rossmann-like_a/b/a_fold"/>
</dbReference>
<dbReference type="InterPro" id="IPR002300">
    <property type="entry name" value="aa-tRNA-synth_Ia"/>
</dbReference>
<feature type="binding site" evidence="9">
    <location>
        <position position="626"/>
    </location>
    <ligand>
        <name>ATP</name>
        <dbReference type="ChEBI" id="CHEBI:30616"/>
    </ligand>
</feature>
<dbReference type="Pfam" id="PF00133">
    <property type="entry name" value="tRNA-synt_1"/>
    <property type="match status" value="1"/>
</dbReference>
<evidence type="ECO:0000256" key="2">
    <source>
        <dbReference type="ARBA" id="ARBA00022490"/>
    </source>
</evidence>
<evidence type="ECO:0000259" key="14">
    <source>
        <dbReference type="Pfam" id="PF13603"/>
    </source>
</evidence>
<dbReference type="PANTHER" id="PTHR43740:SF2">
    <property type="entry name" value="LEUCINE--TRNA LIGASE, MITOCHONDRIAL"/>
    <property type="match status" value="1"/>
</dbReference>
<keyword evidence="5 9" id="KW-0067">ATP-binding</keyword>
<dbReference type="InterPro" id="IPR002302">
    <property type="entry name" value="Leu-tRNA-ligase"/>
</dbReference>
<dbReference type="Gene3D" id="1.10.730.10">
    <property type="entry name" value="Isoleucyl-tRNA Synthetase, Domain 1"/>
    <property type="match status" value="1"/>
</dbReference>
<dbReference type="CDD" id="cd07958">
    <property type="entry name" value="Anticodon_Ia_Leu_BEm"/>
    <property type="match status" value="1"/>
</dbReference>
<evidence type="ECO:0000256" key="9">
    <source>
        <dbReference type="HAMAP-Rule" id="MF_00049"/>
    </source>
</evidence>
<dbReference type="InterPro" id="IPR025709">
    <property type="entry name" value="Leu_tRNA-synth_edit"/>
</dbReference>
<feature type="domain" description="Methionyl/Leucyl tRNA synthetase" evidence="13">
    <location>
        <begin position="55"/>
        <end position="212"/>
    </location>
</feature>
<evidence type="ECO:0000259" key="12">
    <source>
        <dbReference type="Pfam" id="PF08264"/>
    </source>
</evidence>
<dbReference type="Pfam" id="PF13603">
    <property type="entry name" value="tRNA-synt_1_2"/>
    <property type="match status" value="1"/>
</dbReference>
<dbReference type="InterPro" id="IPR013155">
    <property type="entry name" value="M/V/L/I-tRNA-synth_anticd-bd"/>
</dbReference>
<dbReference type="NCBIfam" id="TIGR00396">
    <property type="entry name" value="leuS_bact"/>
    <property type="match status" value="1"/>
</dbReference>
<dbReference type="FunFam" id="3.40.50.620:FF:000056">
    <property type="entry name" value="Leucine--tRNA ligase"/>
    <property type="match status" value="1"/>
</dbReference>
<feature type="domain" description="Methionyl/Valyl/Leucyl/Isoleucyl-tRNA synthetase anticodon-binding" evidence="12">
    <location>
        <begin position="707"/>
        <end position="822"/>
    </location>
</feature>
<dbReference type="GO" id="GO:0004823">
    <property type="term" value="F:leucine-tRNA ligase activity"/>
    <property type="evidence" value="ECO:0007669"/>
    <property type="project" value="UniProtKB-UniRule"/>
</dbReference>
<accession>A0A2H0KC43</accession>
<comment type="caution">
    <text evidence="15">The sequence shown here is derived from an EMBL/GenBank/DDBJ whole genome shotgun (WGS) entry which is preliminary data.</text>
</comment>
<keyword evidence="6 9" id="KW-0648">Protein biosynthesis</keyword>
<evidence type="ECO:0000256" key="3">
    <source>
        <dbReference type="ARBA" id="ARBA00022598"/>
    </source>
</evidence>
<dbReference type="AlphaFoldDB" id="A0A2H0KC43"/>
<evidence type="ECO:0000259" key="11">
    <source>
        <dbReference type="Pfam" id="PF00133"/>
    </source>
</evidence>
<dbReference type="InterPro" id="IPR001412">
    <property type="entry name" value="aa-tRNA-synth_I_CS"/>
</dbReference>
<dbReference type="SUPFAM" id="SSF50677">
    <property type="entry name" value="ValRS/IleRS/LeuRS editing domain"/>
    <property type="match status" value="1"/>
</dbReference>
<keyword evidence="4 9" id="KW-0547">Nucleotide-binding</keyword>
<dbReference type="GO" id="GO:0006429">
    <property type="term" value="P:leucyl-tRNA aminoacylation"/>
    <property type="evidence" value="ECO:0007669"/>
    <property type="project" value="UniProtKB-UniRule"/>
</dbReference>
<dbReference type="GO" id="GO:0005524">
    <property type="term" value="F:ATP binding"/>
    <property type="evidence" value="ECO:0007669"/>
    <property type="project" value="UniProtKB-UniRule"/>
</dbReference>
<dbReference type="CDD" id="cd00812">
    <property type="entry name" value="LeuRS_core"/>
    <property type="match status" value="1"/>
</dbReference>
<organism evidence="15 16">
    <name type="scientific">Candidatus Taylorbacteria bacterium CG11_big_fil_rev_8_21_14_0_20_46_11</name>
    <dbReference type="NCBI Taxonomy" id="1975025"/>
    <lineage>
        <taxon>Bacteria</taxon>
        <taxon>Candidatus Tayloriibacteriota</taxon>
    </lineage>
</organism>
<evidence type="ECO:0000256" key="5">
    <source>
        <dbReference type="ARBA" id="ARBA00022840"/>
    </source>
</evidence>
<dbReference type="FunFam" id="1.10.730.10:FF:000011">
    <property type="entry name" value="Leucine--tRNA ligase chloroplastic/mitochondrial"/>
    <property type="match status" value="1"/>
</dbReference>
<dbReference type="Pfam" id="PF09334">
    <property type="entry name" value="tRNA-synt_1g"/>
    <property type="match status" value="1"/>
</dbReference>
<evidence type="ECO:0000256" key="6">
    <source>
        <dbReference type="ARBA" id="ARBA00022917"/>
    </source>
</evidence>
<evidence type="ECO:0000313" key="15">
    <source>
        <dbReference type="EMBL" id="PIQ68822.1"/>
    </source>
</evidence>
<comment type="catalytic activity">
    <reaction evidence="8 9">
        <text>tRNA(Leu) + L-leucine + ATP = L-leucyl-tRNA(Leu) + AMP + diphosphate</text>
        <dbReference type="Rhea" id="RHEA:11688"/>
        <dbReference type="Rhea" id="RHEA-COMP:9613"/>
        <dbReference type="Rhea" id="RHEA-COMP:9622"/>
        <dbReference type="ChEBI" id="CHEBI:30616"/>
        <dbReference type="ChEBI" id="CHEBI:33019"/>
        <dbReference type="ChEBI" id="CHEBI:57427"/>
        <dbReference type="ChEBI" id="CHEBI:78442"/>
        <dbReference type="ChEBI" id="CHEBI:78494"/>
        <dbReference type="ChEBI" id="CHEBI:456215"/>
        <dbReference type="EC" id="6.1.1.4"/>
    </reaction>
</comment>
<comment type="subcellular location">
    <subcellularLocation>
        <location evidence="9">Cytoplasm</location>
    </subcellularLocation>
</comment>
<reference evidence="15 16" key="1">
    <citation type="submission" date="2017-09" db="EMBL/GenBank/DDBJ databases">
        <title>Depth-based differentiation of microbial function through sediment-hosted aquifers and enrichment of novel symbionts in the deep terrestrial subsurface.</title>
        <authorList>
            <person name="Probst A.J."/>
            <person name="Ladd B."/>
            <person name="Jarett J.K."/>
            <person name="Geller-Mcgrath D.E."/>
            <person name="Sieber C.M."/>
            <person name="Emerson J.B."/>
            <person name="Anantharaman K."/>
            <person name="Thomas B.C."/>
            <person name="Malmstrom R."/>
            <person name="Stieglmeier M."/>
            <person name="Klingl A."/>
            <person name="Woyke T."/>
            <person name="Ryan C.M."/>
            <person name="Banfield J.F."/>
        </authorList>
    </citation>
    <scope>NUCLEOTIDE SEQUENCE [LARGE SCALE GENOMIC DNA]</scope>
    <source>
        <strain evidence="15">CG11_big_fil_rev_8_21_14_0_20_46_11</strain>
    </source>
</reference>
<feature type="domain" description="Aminoacyl-tRNA synthetase class Ia" evidence="11">
    <location>
        <begin position="558"/>
        <end position="661"/>
    </location>
</feature>
<dbReference type="PANTHER" id="PTHR43740">
    <property type="entry name" value="LEUCYL-TRNA SYNTHETASE"/>
    <property type="match status" value="1"/>
</dbReference>
<protein>
    <recommendedName>
        <fullName evidence="9">Leucine--tRNA ligase</fullName>
        <ecNumber evidence="9">6.1.1.4</ecNumber>
    </recommendedName>
    <alternativeName>
        <fullName evidence="9">Leucyl-tRNA synthetase</fullName>
        <shortName evidence="9">LeuRS</shortName>
    </alternativeName>
</protein>
<dbReference type="InterPro" id="IPR009080">
    <property type="entry name" value="tRNAsynth_Ia_anticodon-bd"/>
</dbReference>
<evidence type="ECO:0000259" key="13">
    <source>
        <dbReference type="Pfam" id="PF09334"/>
    </source>
</evidence>
<keyword evidence="7 9" id="KW-0030">Aminoacyl-tRNA synthetase</keyword>
<dbReference type="Proteomes" id="UP000229342">
    <property type="component" value="Unassembled WGS sequence"/>
</dbReference>
<dbReference type="Pfam" id="PF08264">
    <property type="entry name" value="Anticodon_1"/>
    <property type="match status" value="1"/>
</dbReference>
<proteinExistence type="inferred from homology"/>
<evidence type="ECO:0000256" key="1">
    <source>
        <dbReference type="ARBA" id="ARBA00005594"/>
    </source>
</evidence>
<evidence type="ECO:0000313" key="16">
    <source>
        <dbReference type="Proteomes" id="UP000229342"/>
    </source>
</evidence>
<dbReference type="GO" id="GO:0002161">
    <property type="term" value="F:aminoacyl-tRNA deacylase activity"/>
    <property type="evidence" value="ECO:0007669"/>
    <property type="project" value="InterPro"/>
</dbReference>
<dbReference type="Gene3D" id="3.10.20.590">
    <property type="match status" value="1"/>
</dbReference>
<name>A0A2H0KC43_9BACT</name>
<comment type="caution">
    <text evidence="9">Lacks conserved residue(s) required for the propagation of feature annotation.</text>
</comment>
<dbReference type="SUPFAM" id="SSF52374">
    <property type="entry name" value="Nucleotidylyl transferase"/>
    <property type="match status" value="1"/>
</dbReference>
<dbReference type="PRINTS" id="PR00985">
    <property type="entry name" value="TRNASYNTHLEU"/>
</dbReference>
<evidence type="ECO:0000256" key="10">
    <source>
        <dbReference type="RuleBase" id="RU363035"/>
    </source>
</evidence>
<dbReference type="PROSITE" id="PS00178">
    <property type="entry name" value="AA_TRNA_LIGASE_I"/>
    <property type="match status" value="1"/>
</dbReference>
<comment type="similarity">
    <text evidence="1 9 10">Belongs to the class-I aminoacyl-tRNA synthetase family.</text>
</comment>
<gene>
    <name evidence="9" type="primary">leuS</name>
    <name evidence="15" type="ORF">COV91_01975</name>
</gene>
<dbReference type="InterPro" id="IPR015413">
    <property type="entry name" value="Methionyl/Leucyl_tRNA_Synth"/>
</dbReference>
<sequence length="858" mass="97508">MKGYDHTRIEKKWQKVWKETGLYKTTRPKKIPRLADSPLPLGKGESDKSYVLDMFPYPSGDGLHVGHPKGYIATDVFSRLKRMQGYAILHPMGWDAFGLPAENYAIANKVHPAIAVKKNIKRFKKQLEVLGFNYDWDREINTTDPTYYKWTQWIFLQMFKKGLAFESHEPINWCPSCKTGLANEDLETRSTSSGQVAVCERCGSVIEKKAIPQWVLRITDYADRLLSDLDGLNWPEYIKESQRNWIGRSEGLLFTAPVKDTSLTIQTFSAHFEAFYADTFVVIAPDHPRLNELISGTATEKEVRAFADELVRKRLTLGRENVGEPEGICTGRYIVDPIGNGDLPIWVANFAIADYGTGIVKASAHDERDFAFAKKYNIPLKPVIFPTDPELRARVERQEVCFFDMKEGILTEPAEFAGMRGGECRHDIADFAVKKGFAVKKTSYKLRDWVFSRQRYWGEPIPLIHCPKCGVVPVPEKELPVKLPTVKSYEPTGTGESPLAKIEKWVNVKCPKCKGPAKRETNTMPQWAGSCWYYLAYIVKRKTQIAGQSKKLDPTRYTLHATRALTRWLPVDMYVGGAEHATRHLIYARFWHKFLYDIGVVSTSEPFERLQNVGLIQASDGRKMSKRFGNVINPDDIVATYGADSLRVYEMFMGPFNQAIAWNSDSLVGARRFLERAQKLRLKIEEVRLKKDNDLSKDLSKSANVHLISVLHQTIKKVGEDIEAFRFNTAISSLMILLNALEKESEVPREAFEIFLKLLCPFAPHLAEELWSSLNNKHSIHTESWPVFDNQVLLRSDVTIVVQVNGKVRGHLTCERGTPKEALTKLAYSLADVAKWTDGKEVKKVVTVPDRIINIVVG</sequence>
<evidence type="ECO:0000256" key="7">
    <source>
        <dbReference type="ARBA" id="ARBA00023146"/>
    </source>
</evidence>
<evidence type="ECO:0000256" key="4">
    <source>
        <dbReference type="ARBA" id="ARBA00022741"/>
    </source>
</evidence>
<feature type="domain" description="Leucyl-tRNA synthetase editing" evidence="14">
    <location>
        <begin position="243"/>
        <end position="431"/>
    </location>
</feature>
<dbReference type="FunFam" id="3.40.50.620:FF:000077">
    <property type="entry name" value="Leucine--tRNA ligase"/>
    <property type="match status" value="1"/>
</dbReference>
<evidence type="ECO:0000256" key="8">
    <source>
        <dbReference type="ARBA" id="ARBA00047469"/>
    </source>
</evidence>
<dbReference type="EMBL" id="PCVG01000024">
    <property type="protein sequence ID" value="PIQ68822.1"/>
    <property type="molecule type" value="Genomic_DNA"/>
</dbReference>
<dbReference type="InterPro" id="IPR009008">
    <property type="entry name" value="Val/Leu/Ile-tRNA-synth_edit"/>
</dbReference>
<dbReference type="GO" id="GO:0005829">
    <property type="term" value="C:cytosol"/>
    <property type="evidence" value="ECO:0007669"/>
    <property type="project" value="TreeGrafter"/>
</dbReference>